<dbReference type="Proteomes" id="UP001501746">
    <property type="component" value="Unassembled WGS sequence"/>
</dbReference>
<keyword evidence="2" id="KW-1185">Reference proteome</keyword>
<reference evidence="1 2" key="1">
    <citation type="journal article" date="2019" name="Int. J. Syst. Evol. Microbiol.">
        <title>The Global Catalogue of Microorganisms (GCM) 10K type strain sequencing project: providing services to taxonomists for standard genome sequencing and annotation.</title>
        <authorList>
            <consortium name="The Broad Institute Genomics Platform"/>
            <consortium name="The Broad Institute Genome Sequencing Center for Infectious Disease"/>
            <person name="Wu L."/>
            <person name="Ma J."/>
        </authorList>
    </citation>
    <scope>NUCLEOTIDE SEQUENCE [LARGE SCALE GENOMIC DNA]</scope>
    <source>
        <strain evidence="1 2">JCM 14323</strain>
    </source>
</reference>
<evidence type="ECO:0000313" key="1">
    <source>
        <dbReference type="EMBL" id="GAA1823515.1"/>
    </source>
</evidence>
<proteinExistence type="predicted"/>
<accession>A0ABN2MEP5</accession>
<dbReference type="EMBL" id="BAAANK010000001">
    <property type="protein sequence ID" value="GAA1823515.1"/>
    <property type="molecule type" value="Genomic_DNA"/>
</dbReference>
<sequence>MSETESMLTLDDARATFTQYLAVHPLPIVGTFHIDGWYEDDDDYLPVWGAREFHVNHQREFGRTDSLVVFIDKRTGEVRRDHRSGHVEKLRAMTPVERGDVVR</sequence>
<dbReference type="RefSeq" id="WP_157425807.1">
    <property type="nucleotide sequence ID" value="NZ_BAAANK010000001.1"/>
</dbReference>
<gene>
    <name evidence="1" type="ORF">GCM10009750_02520</name>
</gene>
<name>A0ABN2MEP5_9MICO</name>
<evidence type="ECO:0000313" key="2">
    <source>
        <dbReference type="Proteomes" id="UP001501746"/>
    </source>
</evidence>
<evidence type="ECO:0008006" key="3">
    <source>
        <dbReference type="Google" id="ProtNLM"/>
    </source>
</evidence>
<protein>
    <recommendedName>
        <fullName evidence="3">Nuclear transport factor 2 family protein</fullName>
    </recommendedName>
</protein>
<organism evidence="1 2">
    <name type="scientific">Agromyces salentinus</name>
    <dbReference type="NCBI Taxonomy" id="269421"/>
    <lineage>
        <taxon>Bacteria</taxon>
        <taxon>Bacillati</taxon>
        <taxon>Actinomycetota</taxon>
        <taxon>Actinomycetes</taxon>
        <taxon>Micrococcales</taxon>
        <taxon>Microbacteriaceae</taxon>
        <taxon>Agromyces</taxon>
    </lineage>
</organism>
<comment type="caution">
    <text evidence="1">The sequence shown here is derived from an EMBL/GenBank/DDBJ whole genome shotgun (WGS) entry which is preliminary data.</text>
</comment>